<evidence type="ECO:0000259" key="2">
    <source>
        <dbReference type="Pfam" id="PF02591"/>
    </source>
</evidence>
<dbReference type="PANTHER" id="PTHR39082:SF1">
    <property type="entry name" value="SCAVENGER RECEPTOR CLASS A MEMBER 3"/>
    <property type="match status" value="1"/>
</dbReference>
<evidence type="ECO:0000313" key="4">
    <source>
        <dbReference type="EMBL" id="TLD68586.1"/>
    </source>
</evidence>
<sequence>MFPLVRDLLVLQDCDQRIRSLSKDLKDIPRLELYAKSRLENETAAVNAAHDRMRVVELKIKSVELDVQTRRTSITRIKDQQFATRKNEEFRALAHEVERYEKDVSNLEDQELELMEQLDTIKPDLHAAQAALAVTQKSIDEELTALHERAEAIKVRLTELNTQRLDLIKPVDPTTLSLYDRLIKSKGGDAVVPMSEGICGGCHVRVVSGTIQSLRANQCITHCEQCGRILYQQ</sequence>
<dbReference type="EMBL" id="VAUV01000022">
    <property type="protein sequence ID" value="TLD68586.1"/>
    <property type="molecule type" value="Genomic_DNA"/>
</dbReference>
<feature type="coiled-coil region" evidence="1">
    <location>
        <begin position="83"/>
        <end position="117"/>
    </location>
</feature>
<gene>
    <name evidence="4" type="ORF">FEM03_21955</name>
</gene>
<evidence type="ECO:0000256" key="1">
    <source>
        <dbReference type="SAM" id="Coils"/>
    </source>
</evidence>
<dbReference type="Pfam" id="PF02591">
    <property type="entry name" value="Zn_ribbon_9"/>
    <property type="match status" value="1"/>
</dbReference>
<dbReference type="Proteomes" id="UP000306196">
    <property type="component" value="Unassembled WGS sequence"/>
</dbReference>
<organism evidence="4 5">
    <name type="scientific">Phragmitibacter flavus</name>
    <dbReference type="NCBI Taxonomy" id="2576071"/>
    <lineage>
        <taxon>Bacteria</taxon>
        <taxon>Pseudomonadati</taxon>
        <taxon>Verrucomicrobiota</taxon>
        <taxon>Verrucomicrobiia</taxon>
        <taxon>Verrucomicrobiales</taxon>
        <taxon>Verrucomicrobiaceae</taxon>
        <taxon>Phragmitibacter</taxon>
    </lineage>
</organism>
<dbReference type="PANTHER" id="PTHR39082">
    <property type="entry name" value="PHOSPHOLIPASE C-BETA-2-RELATED"/>
    <property type="match status" value="1"/>
</dbReference>
<dbReference type="RefSeq" id="WP_138088463.1">
    <property type="nucleotide sequence ID" value="NZ_VAUV01000022.1"/>
</dbReference>
<dbReference type="InterPro" id="IPR052376">
    <property type="entry name" value="Oxidative_Scav/Glycosyltrans"/>
</dbReference>
<dbReference type="InterPro" id="IPR056003">
    <property type="entry name" value="CT398_CC_hairpin"/>
</dbReference>
<dbReference type="InterPro" id="IPR003743">
    <property type="entry name" value="Zf-RING_7"/>
</dbReference>
<name>A0A5R8K8F0_9BACT</name>
<keyword evidence="5" id="KW-1185">Reference proteome</keyword>
<dbReference type="AlphaFoldDB" id="A0A5R8K8F0"/>
<feature type="domain" description="C4-type zinc ribbon" evidence="2">
    <location>
        <begin position="199"/>
        <end position="230"/>
    </location>
</feature>
<dbReference type="Pfam" id="PF24481">
    <property type="entry name" value="CT398_CC"/>
    <property type="match status" value="1"/>
</dbReference>
<proteinExistence type="predicted"/>
<evidence type="ECO:0000313" key="5">
    <source>
        <dbReference type="Proteomes" id="UP000306196"/>
    </source>
</evidence>
<dbReference type="Gene3D" id="1.10.287.1490">
    <property type="match status" value="1"/>
</dbReference>
<protein>
    <submittedName>
        <fullName evidence="4">Uncharacterized protein</fullName>
    </submittedName>
</protein>
<feature type="domain" description="CT398-like coiled coil hairpin" evidence="3">
    <location>
        <begin position="11"/>
        <end position="187"/>
    </location>
</feature>
<evidence type="ECO:0000259" key="3">
    <source>
        <dbReference type="Pfam" id="PF24481"/>
    </source>
</evidence>
<accession>A0A5R8K8F0</accession>
<reference evidence="4 5" key="1">
    <citation type="submission" date="2019-05" db="EMBL/GenBank/DDBJ databases">
        <title>Verrucobacter flavum gen. nov., sp. nov. a new member of the family Verrucomicrobiaceae.</title>
        <authorList>
            <person name="Szuroczki S."/>
            <person name="Abbaszade G."/>
            <person name="Szabo A."/>
            <person name="Felfoldi T."/>
            <person name="Schumann P."/>
            <person name="Boka K."/>
            <person name="Keki Z."/>
            <person name="Toumi M."/>
            <person name="Toth E."/>
        </authorList>
    </citation>
    <scope>NUCLEOTIDE SEQUENCE [LARGE SCALE GENOMIC DNA]</scope>
    <source>
        <strain evidence="4 5">MG-N-17</strain>
    </source>
</reference>
<dbReference type="OrthoDB" id="9799341at2"/>
<comment type="caution">
    <text evidence="4">The sequence shown here is derived from an EMBL/GenBank/DDBJ whole genome shotgun (WGS) entry which is preliminary data.</text>
</comment>
<keyword evidence="1" id="KW-0175">Coiled coil</keyword>